<accession>A0ACC1LRL5</accession>
<dbReference type="EMBL" id="JANBUP010000018">
    <property type="protein sequence ID" value="KAJ2813832.1"/>
    <property type="molecule type" value="Genomic_DNA"/>
</dbReference>
<evidence type="ECO:0000313" key="2">
    <source>
        <dbReference type="Proteomes" id="UP001140096"/>
    </source>
</evidence>
<organism evidence="1 2">
    <name type="scientific">Coemansia furcata</name>
    <dbReference type="NCBI Taxonomy" id="417177"/>
    <lineage>
        <taxon>Eukaryota</taxon>
        <taxon>Fungi</taxon>
        <taxon>Fungi incertae sedis</taxon>
        <taxon>Zoopagomycota</taxon>
        <taxon>Kickxellomycotina</taxon>
        <taxon>Kickxellomycetes</taxon>
        <taxon>Kickxellales</taxon>
        <taxon>Kickxellaceae</taxon>
        <taxon>Coemansia</taxon>
    </lineage>
</organism>
<evidence type="ECO:0000313" key="1">
    <source>
        <dbReference type="EMBL" id="KAJ2813832.1"/>
    </source>
</evidence>
<comment type="caution">
    <text evidence="1">The sequence shown here is derived from an EMBL/GenBank/DDBJ whole genome shotgun (WGS) entry which is preliminary data.</text>
</comment>
<keyword evidence="2" id="KW-1185">Reference proteome</keyword>
<reference evidence="1" key="1">
    <citation type="submission" date="2022-07" db="EMBL/GenBank/DDBJ databases">
        <title>Phylogenomic reconstructions and comparative analyses of Kickxellomycotina fungi.</title>
        <authorList>
            <person name="Reynolds N.K."/>
            <person name="Stajich J.E."/>
            <person name="Barry K."/>
            <person name="Grigoriev I.V."/>
            <person name="Crous P."/>
            <person name="Smith M.E."/>
        </authorList>
    </citation>
    <scope>NUCLEOTIDE SEQUENCE</scope>
    <source>
        <strain evidence="1">CBS 102833</strain>
    </source>
</reference>
<dbReference type="Proteomes" id="UP001140096">
    <property type="component" value="Unassembled WGS sequence"/>
</dbReference>
<name>A0ACC1LRL5_9FUNG</name>
<proteinExistence type="predicted"/>
<sequence length="184" mass="19938">MEPANGLRYSVYETTTRTSSPMVPRARFLAAVKRLLCFGKCRRTSPSLRLASSASRMNLALAVAEQYVLVSLDNPLDDADQTAANTPAAGTPTMQCSPMSGISDNTLRSNVYCDAALDGSKPRTGRRSLAFNSLWPKSLRSNAVSPSYRSSTICEHRVRNHSDSHLNGSISPAIVAARENPLFC</sequence>
<protein>
    <submittedName>
        <fullName evidence="1">Uncharacterized protein</fullName>
    </submittedName>
</protein>
<gene>
    <name evidence="1" type="ORF">H4S07_000382</name>
</gene>